<comment type="caution">
    <text evidence="1">The sequence shown here is derived from an EMBL/GenBank/DDBJ whole genome shotgun (WGS) entry which is preliminary data.</text>
</comment>
<dbReference type="EMBL" id="BMAU01021349">
    <property type="protein sequence ID" value="GFY18424.1"/>
    <property type="molecule type" value="Genomic_DNA"/>
</dbReference>
<organism evidence="1 2">
    <name type="scientific">Trichonephila clavipes</name>
    <name type="common">Golden silk orbweaver</name>
    <name type="synonym">Nephila clavipes</name>
    <dbReference type="NCBI Taxonomy" id="2585209"/>
    <lineage>
        <taxon>Eukaryota</taxon>
        <taxon>Metazoa</taxon>
        <taxon>Ecdysozoa</taxon>
        <taxon>Arthropoda</taxon>
        <taxon>Chelicerata</taxon>
        <taxon>Arachnida</taxon>
        <taxon>Araneae</taxon>
        <taxon>Araneomorphae</taxon>
        <taxon>Entelegynae</taxon>
        <taxon>Araneoidea</taxon>
        <taxon>Nephilidae</taxon>
        <taxon>Trichonephila</taxon>
    </lineage>
</organism>
<protein>
    <submittedName>
        <fullName evidence="1">Uncharacterized protein</fullName>
    </submittedName>
</protein>
<name>A0A8X6VM51_TRICX</name>
<gene>
    <name evidence="1" type="ORF">TNCV_2396531</name>
</gene>
<reference evidence="1" key="1">
    <citation type="submission" date="2020-08" db="EMBL/GenBank/DDBJ databases">
        <title>Multicomponent nature underlies the extraordinary mechanical properties of spider dragline silk.</title>
        <authorList>
            <person name="Kono N."/>
            <person name="Nakamura H."/>
            <person name="Mori M."/>
            <person name="Yoshida Y."/>
            <person name="Ohtoshi R."/>
            <person name="Malay A.D."/>
            <person name="Moran D.A.P."/>
            <person name="Tomita M."/>
            <person name="Numata K."/>
            <person name="Arakawa K."/>
        </authorList>
    </citation>
    <scope>NUCLEOTIDE SEQUENCE</scope>
</reference>
<evidence type="ECO:0000313" key="1">
    <source>
        <dbReference type="EMBL" id="GFY18424.1"/>
    </source>
</evidence>
<keyword evidence="2" id="KW-1185">Reference proteome</keyword>
<evidence type="ECO:0000313" key="2">
    <source>
        <dbReference type="Proteomes" id="UP000887159"/>
    </source>
</evidence>
<dbReference type="AlphaFoldDB" id="A0A8X6VM51"/>
<dbReference type="Proteomes" id="UP000887159">
    <property type="component" value="Unassembled WGS sequence"/>
</dbReference>
<accession>A0A8X6VM51</accession>
<proteinExistence type="predicted"/>
<sequence>MSRSGGQFEARLPVFKSPTTLGVSKHWSPFMTHCSRDERLSRPCPTREKNPDLWCGGVIRYHSTTGA</sequence>